<dbReference type="PANTHER" id="PTHR32305:SF15">
    <property type="entry name" value="PROTEIN RHSA-RELATED"/>
    <property type="match status" value="1"/>
</dbReference>
<reference evidence="4" key="1">
    <citation type="submission" date="2016-10" db="EMBL/GenBank/DDBJ databases">
        <authorList>
            <person name="Varghese N."/>
            <person name="Submissions S."/>
        </authorList>
    </citation>
    <scope>NUCLEOTIDE SEQUENCE [LARGE SCALE GENOMIC DNA]</scope>
    <source>
        <strain evidence="4">DSM 23920</strain>
    </source>
</reference>
<organism evidence="3 4">
    <name type="scientific">Chitinophaga terrae</name>
    <name type="common">ex Kim and Jung 2007</name>
    <dbReference type="NCBI Taxonomy" id="408074"/>
    <lineage>
        <taxon>Bacteria</taxon>
        <taxon>Pseudomonadati</taxon>
        <taxon>Bacteroidota</taxon>
        <taxon>Chitinophagia</taxon>
        <taxon>Chitinophagales</taxon>
        <taxon>Chitinophagaceae</taxon>
        <taxon>Chitinophaga</taxon>
    </lineage>
</organism>
<sequence>MKRIFVYTLILSGFWIGSLETSSAQNRPDATVKRKNATPVPLPAGSTPNTINYIRTWEPLMPSSDTSAIISSARTPQEVRETTQYFDGLGRLIQTVNKRNSPSGKDLVAPVVYDELGREQFKYLPYTPKTGNINDGKFKATPFVSQQTFYQDTLLNPAAAGESIYYSQVEFDGSPLNRQVATYAPGNSWAKTGGNHPVKVDELVNTAADSVRVWIQQASGSLPTSPRTYEAGQLYKTVTTSESGQQSIEYKDKDGRVILKKVQSAPAPGTAHVGWFCTYYVYDDWGNLCFVIPPLAVQGCIQNWNLSAVAPELCFQYRYDNRNRMIIKKIPGADSTEMVYDKRDRLVFTRDGNYKAKGNWHVTFYDELNRPVKTALYKSTATRQSLQDQMNAATLATGTTAYTFPGDADLVVGVHSKPLYEATNSVTLINGFEAADEMEARINTALNNGQDVITVSNPLPNLPDNLLVPLTFTFYDKYNFAGAQPSVPGDSAKLNAGNNPYKEAFSISSATNGLVTGAKVRILDTEQWLVTTNYYNDKGRIVQVIQDNAVGGKDITTTQYDFSGKVLSTYLKHNNPRSGTVPQISELTSMSYDASGRLAFIKKKLNDQDSLERVIAVNEYDELGNLKAERLGLRNSIPIERISYEYNLRGWQKSINKKYLNNQADTAHFGQELSYDYGFKDTVFNGNIAGVRWKGWNDPLPRAYGYNYDPVSRLTHAEYSQQNTANSAWTKDKMNFTVDWINYDANGNIRNMTQYGVDGTASPLIDRLNYSYAGYSNKLMSVADTSTVTSPLGDFKNGTNTGDDYAYDANGNLTKDLNKNITSISYNVLNLPSVIQTTKGTIVYQYDANGVKQRKTVTDNTGSSPKVTVTDYIGGMVYKNDSLELVSHEKGRIRTIFQAGKPVGYAYDYFVKDHLGNTRLVLTEQSDFRMYAATMEPAKAATETALFSNIDETRAPVPVGYPQDGSTDENKAVAKLSTGGSGKKIGPSLVLRVMAGDTIQVGGKAFFKSNGPAKKPGNDMAENMLADLSQAFLGSSKQSSDHGAADLAAETPFNANFYNNDLRQLKERENSNQDPLRPQAYLNYILFDDQFKLVEESSGVKQVKNEPDQLQTLSSDQMVVKKSGFLYVYTSNESAQDVFFDNVVVTQATGPVLEETHYYPFGLTMAGISSNALKGTQYSKNRKEFNGIEHTTDLDMNQYDAFYRTLDPQLGRWWQIDPKPDFRNSPYSAMNNNPIRFSDMLGDTIVNNNGANVSFTVNKDRTIAWSENVSADIQKVGNAMAKTAVGLSVLQKMADATYDISISVDNTKVIYTDDKGKEYDQPGAGRKETLGVTKVTAENGKVERADIKLYSKALEAVSTAPEGKIKYITLEEKKVLTSKFGVEANMGATATHEGTHATDKGSMRSLKANNPEALPHANEFKYYEELNKEYIRD</sequence>
<feature type="region of interest" description="Disordered" evidence="1">
    <location>
        <begin position="25"/>
        <end position="44"/>
    </location>
</feature>
<dbReference type="InterPro" id="IPR045619">
    <property type="entry name" value="DUF6443"/>
</dbReference>
<dbReference type="STRING" id="408074.SAMN05660909_02601"/>
<dbReference type="OrthoDB" id="976756at2"/>
<keyword evidence="4" id="KW-1185">Reference proteome</keyword>
<dbReference type="EMBL" id="FNRL01000010">
    <property type="protein sequence ID" value="SEA59015.1"/>
    <property type="molecule type" value="Genomic_DNA"/>
</dbReference>
<dbReference type="Proteomes" id="UP000199656">
    <property type="component" value="Unassembled WGS sequence"/>
</dbReference>
<feature type="region of interest" description="Disordered" evidence="1">
    <location>
        <begin position="1392"/>
        <end position="1411"/>
    </location>
</feature>
<dbReference type="Pfam" id="PF20041">
    <property type="entry name" value="DUF6443"/>
    <property type="match status" value="1"/>
</dbReference>
<gene>
    <name evidence="3" type="ORF">SAMN05660909_02601</name>
</gene>
<evidence type="ECO:0000256" key="1">
    <source>
        <dbReference type="SAM" id="MobiDB-lite"/>
    </source>
</evidence>
<dbReference type="NCBIfam" id="TIGR03696">
    <property type="entry name" value="Rhs_assc_core"/>
    <property type="match status" value="1"/>
</dbReference>
<evidence type="ECO:0000313" key="4">
    <source>
        <dbReference type="Proteomes" id="UP000199656"/>
    </source>
</evidence>
<evidence type="ECO:0000259" key="2">
    <source>
        <dbReference type="Pfam" id="PF20041"/>
    </source>
</evidence>
<name>A0A1H4CF08_9BACT</name>
<dbReference type="InterPro" id="IPR022385">
    <property type="entry name" value="Rhs_assc_core"/>
</dbReference>
<feature type="compositionally biased region" description="Basic and acidic residues" evidence="1">
    <location>
        <begin position="1393"/>
        <end position="1402"/>
    </location>
</feature>
<protein>
    <submittedName>
        <fullName evidence="3">RHS repeat-associated core domain-containing protein</fullName>
    </submittedName>
</protein>
<accession>A0A1H4CF08</accession>
<proteinExistence type="predicted"/>
<dbReference type="PANTHER" id="PTHR32305">
    <property type="match status" value="1"/>
</dbReference>
<dbReference type="Gene3D" id="2.180.10.10">
    <property type="entry name" value="RHS repeat-associated core"/>
    <property type="match status" value="2"/>
</dbReference>
<evidence type="ECO:0000313" key="3">
    <source>
        <dbReference type="EMBL" id="SEA59015.1"/>
    </source>
</evidence>
<dbReference type="RefSeq" id="WP_089762214.1">
    <property type="nucleotide sequence ID" value="NZ_BKAT01000007.1"/>
</dbReference>
<feature type="domain" description="DUF6443" evidence="2">
    <location>
        <begin position="69"/>
        <end position="195"/>
    </location>
</feature>
<dbReference type="InterPro" id="IPR050708">
    <property type="entry name" value="T6SS_VgrG/RHS"/>
</dbReference>